<organism evidence="2">
    <name type="scientific">Picocystis salinarum</name>
    <dbReference type="NCBI Taxonomy" id="88271"/>
    <lineage>
        <taxon>Eukaryota</taxon>
        <taxon>Viridiplantae</taxon>
        <taxon>Chlorophyta</taxon>
        <taxon>Picocystophyceae</taxon>
        <taxon>Picocystales</taxon>
        <taxon>Picocystaceae</taxon>
        <taxon>Picocystis</taxon>
    </lineage>
</organism>
<dbReference type="InterPro" id="IPR001433">
    <property type="entry name" value="OxRdtase_FAD/NAD-bd"/>
</dbReference>
<evidence type="ECO:0000259" key="1">
    <source>
        <dbReference type="Pfam" id="PF00175"/>
    </source>
</evidence>
<proteinExistence type="predicted"/>
<dbReference type="Gene3D" id="3.40.50.80">
    <property type="entry name" value="Nucleotide-binding domain of ferredoxin-NADP reductase (FNR) module"/>
    <property type="match status" value="1"/>
</dbReference>
<dbReference type="EMBL" id="HBIS01009420">
    <property type="protein sequence ID" value="CAE0613733.1"/>
    <property type="molecule type" value="Transcribed_RNA"/>
</dbReference>
<dbReference type="GO" id="GO:0016491">
    <property type="term" value="F:oxidoreductase activity"/>
    <property type="evidence" value="ECO:0007669"/>
    <property type="project" value="InterPro"/>
</dbReference>
<dbReference type="PANTHER" id="PTHR47215:SF1">
    <property type="entry name" value="F9L1.8 PROTEIN"/>
    <property type="match status" value="1"/>
</dbReference>
<name>A0A7S3UG52_9CHLO</name>
<dbReference type="SUPFAM" id="SSF52343">
    <property type="entry name" value="Ferredoxin reductase-like, C-terminal NADP-linked domain"/>
    <property type="match status" value="1"/>
</dbReference>
<sequence length="259" mass="28406">MAMSRVFRARRTTLRVRAQSQTQWKEAVITHKAPAAKKGSVQALKLRVEPSWCEAYRAAGQYVQARATGEGNPIAYLAVASPPSLSKSTSAFELLVKGGGEAADAILEGNGVIEVTDPLGKGFRLEMLEPEDVEEVILFCTGTGLAPIRSLVEEQGPTGLHPEQKRRVQLWYGVQSEKHLPYEELLLGSWAKDLGVDVNLVYSQQGDQEYVQQAFRKAKGLENPAKACAVIVGQKDMTMDIKSMLAEQGLSDDRMLSNF</sequence>
<dbReference type="Pfam" id="PF00175">
    <property type="entry name" value="NAD_binding_1"/>
    <property type="match status" value="1"/>
</dbReference>
<feature type="domain" description="Oxidoreductase FAD/NAD(P)-binding" evidence="1">
    <location>
        <begin position="139"/>
        <end position="241"/>
    </location>
</feature>
<dbReference type="PANTHER" id="PTHR47215">
    <property type="match status" value="1"/>
</dbReference>
<gene>
    <name evidence="2" type="ORF">PSAL00342_LOCUS7634</name>
</gene>
<accession>A0A7S3UG52</accession>
<dbReference type="AlphaFoldDB" id="A0A7S3UG52"/>
<protein>
    <recommendedName>
        <fullName evidence="1">Oxidoreductase FAD/NAD(P)-binding domain-containing protein</fullName>
    </recommendedName>
</protein>
<dbReference type="InterPro" id="IPR039261">
    <property type="entry name" value="FNR_nucleotide-bd"/>
</dbReference>
<reference evidence="2" key="1">
    <citation type="submission" date="2021-01" db="EMBL/GenBank/DDBJ databases">
        <authorList>
            <person name="Corre E."/>
            <person name="Pelletier E."/>
            <person name="Niang G."/>
            <person name="Scheremetjew M."/>
            <person name="Finn R."/>
            <person name="Kale V."/>
            <person name="Holt S."/>
            <person name="Cochrane G."/>
            <person name="Meng A."/>
            <person name="Brown T."/>
            <person name="Cohen L."/>
        </authorList>
    </citation>
    <scope>NUCLEOTIDE SEQUENCE</scope>
    <source>
        <strain evidence="2">CCMP1897</strain>
    </source>
</reference>
<evidence type="ECO:0000313" key="2">
    <source>
        <dbReference type="EMBL" id="CAE0613733.1"/>
    </source>
</evidence>